<evidence type="ECO:0000256" key="1">
    <source>
        <dbReference type="ARBA" id="ARBA00000798"/>
    </source>
</evidence>
<evidence type="ECO:0000256" key="9">
    <source>
        <dbReference type="SAM" id="MobiDB-lite"/>
    </source>
</evidence>
<protein>
    <recommendedName>
        <fullName evidence="2">phospholipase D</fullName>
        <ecNumber evidence="2">3.1.4.4</ecNumber>
    </recommendedName>
</protein>
<evidence type="ECO:0000256" key="8">
    <source>
        <dbReference type="ARBA" id="ARBA00023098"/>
    </source>
</evidence>
<dbReference type="Pfam" id="PF12357">
    <property type="entry name" value="PLD_C"/>
    <property type="match status" value="1"/>
</dbReference>
<keyword evidence="4" id="KW-0677">Repeat</keyword>
<dbReference type="PANTHER" id="PTHR18896">
    <property type="entry name" value="PHOSPHOLIPASE D"/>
    <property type="match status" value="1"/>
</dbReference>
<keyword evidence="8" id="KW-0443">Lipid metabolism</keyword>
<dbReference type="EC" id="3.1.4.4" evidence="2"/>
<feature type="region of interest" description="Disordered" evidence="9">
    <location>
        <begin position="1"/>
        <end position="108"/>
    </location>
</feature>
<feature type="domain" description="PLD phosphodiesterase" evidence="10">
    <location>
        <begin position="168"/>
        <end position="203"/>
    </location>
</feature>
<evidence type="ECO:0000256" key="3">
    <source>
        <dbReference type="ARBA" id="ARBA00022723"/>
    </source>
</evidence>
<evidence type="ECO:0000256" key="4">
    <source>
        <dbReference type="ARBA" id="ARBA00022737"/>
    </source>
</evidence>
<dbReference type="GO" id="GO:0009395">
    <property type="term" value="P:phospholipid catabolic process"/>
    <property type="evidence" value="ECO:0000318"/>
    <property type="project" value="GO_Central"/>
</dbReference>
<dbReference type="Gramene" id="Zm00001eb230280_T001">
    <property type="protein sequence ID" value="Zm00001eb230280_P001"/>
    <property type="gene ID" value="Zm00001eb230280"/>
</dbReference>
<dbReference type="GO" id="GO:0004630">
    <property type="term" value="F:phospholipase D activity"/>
    <property type="evidence" value="ECO:0000318"/>
    <property type="project" value="GO_Central"/>
</dbReference>
<dbReference type="InterPro" id="IPR015679">
    <property type="entry name" value="PLipase_D_fam"/>
</dbReference>
<dbReference type="InParanoid" id="A0A804PDT8"/>
<dbReference type="InterPro" id="IPR001736">
    <property type="entry name" value="PLipase_D/transphosphatidylase"/>
</dbReference>
<dbReference type="GO" id="GO:0005886">
    <property type="term" value="C:plasma membrane"/>
    <property type="evidence" value="ECO:0000318"/>
    <property type="project" value="GO_Central"/>
</dbReference>
<dbReference type="PANTHER" id="PTHR18896:SF70">
    <property type="entry name" value="OS02G0120200 PROTEIN"/>
    <property type="match status" value="1"/>
</dbReference>
<feature type="compositionally biased region" description="Gly residues" evidence="9">
    <location>
        <begin position="31"/>
        <end position="41"/>
    </location>
</feature>
<dbReference type="EnsemblPlants" id="Zm00001eb230280_T001">
    <property type="protein sequence ID" value="Zm00001eb230280_P001"/>
    <property type="gene ID" value="Zm00001eb230280"/>
</dbReference>
<dbReference type="Gene3D" id="3.30.870.10">
    <property type="entry name" value="Endonuclease Chain A"/>
    <property type="match status" value="2"/>
</dbReference>
<dbReference type="AlphaFoldDB" id="A0A804PDT8"/>
<keyword evidence="6" id="KW-0106">Calcium</keyword>
<organism evidence="11 12">
    <name type="scientific">Zea mays</name>
    <name type="common">Maize</name>
    <dbReference type="NCBI Taxonomy" id="4577"/>
    <lineage>
        <taxon>Eukaryota</taxon>
        <taxon>Viridiplantae</taxon>
        <taxon>Streptophyta</taxon>
        <taxon>Embryophyta</taxon>
        <taxon>Tracheophyta</taxon>
        <taxon>Spermatophyta</taxon>
        <taxon>Magnoliopsida</taxon>
        <taxon>Liliopsida</taxon>
        <taxon>Poales</taxon>
        <taxon>Poaceae</taxon>
        <taxon>PACMAD clade</taxon>
        <taxon>Panicoideae</taxon>
        <taxon>Andropogonodae</taxon>
        <taxon>Andropogoneae</taxon>
        <taxon>Tripsacinae</taxon>
        <taxon>Zea</taxon>
    </lineage>
</organism>
<evidence type="ECO:0000256" key="6">
    <source>
        <dbReference type="ARBA" id="ARBA00022837"/>
    </source>
</evidence>
<dbReference type="SUPFAM" id="SSF56024">
    <property type="entry name" value="Phospholipase D/nuclease"/>
    <property type="match status" value="2"/>
</dbReference>
<feature type="compositionally biased region" description="Low complexity" evidence="9">
    <location>
        <begin position="42"/>
        <end position="64"/>
    </location>
</feature>
<dbReference type="Pfam" id="PF00614">
    <property type="entry name" value="PLDc"/>
    <property type="match status" value="1"/>
</dbReference>
<reference evidence="11" key="2">
    <citation type="submission" date="2019-07" db="EMBL/GenBank/DDBJ databases">
        <authorList>
            <person name="Seetharam A."/>
            <person name="Woodhouse M."/>
            <person name="Cannon E."/>
        </authorList>
    </citation>
    <scope>NUCLEOTIDE SEQUENCE [LARGE SCALE GENOMIC DNA]</scope>
    <source>
        <strain evidence="11">cv. B73</strain>
    </source>
</reference>
<feature type="region of interest" description="Disordered" evidence="9">
    <location>
        <begin position="295"/>
        <end position="332"/>
    </location>
</feature>
<evidence type="ECO:0000313" key="12">
    <source>
        <dbReference type="Proteomes" id="UP000007305"/>
    </source>
</evidence>
<sequence length="688" mass="75613">RVRRQAVPGRARGGRRAGGRGRRPRVPAGAVLGGPVHGGAGRAAPRVRGRVVGAHHGPAHPGGHVARDGGQGGRAGGAGRRARGAHEPRRAAQVQVAGGRPGAPPRLGRQDLAQQLLREDERRDANARRGDEEVLQALFSDLRSVAALPKQQARPRQTKAAAVQVVGTLYTHHQKCVLVDTPASESTRRITAFLGGLDLCAGRYDTPSHRLFRDLQTVFHGDVYNPTFGGDVNGPRQPWHDLHCRLDGPAAYDILKNFEQRWRKATKLREMFGGKAAHRKDDALLKLERIPWILSPTKPKQQPPSAAADTGAADHDDDERDQPALHVLPDGDPERWHAQVFRSVDAGSVKRFPRPWERAEMARRHLVGDKNLAVERSIHAAYVAAIRSAERFVYVENQYFIGGSYAWPSYRNGGACNLVPMEIALKVASKVRAGEPFAAYVVLPMWPEGNPGSGPAQEILFWQNQTMEMMYSVVAAALEGKGGHPQEHLNFYCLGNREPAEDAGDGNKWAPADPLDDATTSSAAAHARRHRRFMVYVHSKGMIVDDEYVIIGSANINQRSLAGSRDTEIAVGAYQPDHTGACPRGKVHGYRMSLWEEHLGKEAVRRPEVLRPESPRCVKLVNRIARDNWRRYAADDDKLGPLQGHLLRYPVHVRADGRVEPLPGNELFPDVGGRVVGAPNNLPDYLTM</sequence>
<dbReference type="SMART" id="SM00155">
    <property type="entry name" value="PLDc"/>
    <property type="match status" value="2"/>
</dbReference>
<reference evidence="11" key="3">
    <citation type="submission" date="2021-05" db="UniProtKB">
        <authorList>
            <consortium name="EnsemblPlants"/>
        </authorList>
    </citation>
    <scope>IDENTIFICATION</scope>
    <source>
        <strain evidence="11">cv. B73</strain>
    </source>
</reference>
<feature type="compositionally biased region" description="Gly residues" evidence="9">
    <location>
        <begin position="69"/>
        <end position="79"/>
    </location>
</feature>
<keyword evidence="12" id="KW-1185">Reference proteome</keyword>
<keyword evidence="3" id="KW-0479">Metal-binding</keyword>
<evidence type="ECO:0000313" key="11">
    <source>
        <dbReference type="EnsemblPlants" id="Zm00001eb230280_P001"/>
    </source>
</evidence>
<proteinExistence type="predicted"/>
<feature type="compositionally biased region" description="Low complexity" evidence="9">
    <location>
        <begin position="1"/>
        <end position="10"/>
    </location>
</feature>
<evidence type="ECO:0000256" key="5">
    <source>
        <dbReference type="ARBA" id="ARBA00022801"/>
    </source>
</evidence>
<dbReference type="InterPro" id="IPR024632">
    <property type="entry name" value="PLipase_D_C"/>
</dbReference>
<name>A0A804PDT8_MAIZE</name>
<evidence type="ECO:0000256" key="2">
    <source>
        <dbReference type="ARBA" id="ARBA00012027"/>
    </source>
</evidence>
<comment type="catalytic activity">
    <reaction evidence="1">
        <text>a 1,2-diacyl-sn-glycero-3-phosphocholine + H2O = a 1,2-diacyl-sn-glycero-3-phosphate + choline + H(+)</text>
        <dbReference type="Rhea" id="RHEA:14445"/>
        <dbReference type="ChEBI" id="CHEBI:15354"/>
        <dbReference type="ChEBI" id="CHEBI:15377"/>
        <dbReference type="ChEBI" id="CHEBI:15378"/>
        <dbReference type="ChEBI" id="CHEBI:57643"/>
        <dbReference type="ChEBI" id="CHEBI:58608"/>
        <dbReference type="EC" id="3.1.4.4"/>
    </reaction>
</comment>
<reference evidence="12" key="1">
    <citation type="journal article" date="2009" name="Science">
        <title>The B73 maize genome: complexity, diversity, and dynamics.</title>
        <authorList>
            <person name="Schnable P.S."/>
            <person name="Ware D."/>
            <person name="Fulton R.S."/>
            <person name="Stein J.C."/>
            <person name="Wei F."/>
            <person name="Pasternak S."/>
            <person name="Liang C."/>
            <person name="Zhang J."/>
            <person name="Fulton L."/>
            <person name="Graves T.A."/>
            <person name="Minx P."/>
            <person name="Reily A.D."/>
            <person name="Courtney L."/>
            <person name="Kruchowski S.S."/>
            <person name="Tomlinson C."/>
            <person name="Strong C."/>
            <person name="Delehaunty K."/>
            <person name="Fronick C."/>
            <person name="Courtney B."/>
            <person name="Rock S.M."/>
            <person name="Belter E."/>
            <person name="Du F."/>
            <person name="Kim K."/>
            <person name="Abbott R.M."/>
            <person name="Cotton M."/>
            <person name="Levy A."/>
            <person name="Marchetto P."/>
            <person name="Ochoa K."/>
            <person name="Jackson S.M."/>
            <person name="Gillam B."/>
            <person name="Chen W."/>
            <person name="Yan L."/>
            <person name="Higginbotham J."/>
            <person name="Cardenas M."/>
            <person name="Waligorski J."/>
            <person name="Applebaum E."/>
            <person name="Phelps L."/>
            <person name="Falcone J."/>
            <person name="Kanchi K."/>
            <person name="Thane T."/>
            <person name="Scimone A."/>
            <person name="Thane N."/>
            <person name="Henke J."/>
            <person name="Wang T."/>
            <person name="Ruppert J."/>
            <person name="Shah N."/>
            <person name="Rotter K."/>
            <person name="Hodges J."/>
            <person name="Ingenthron E."/>
            <person name="Cordes M."/>
            <person name="Kohlberg S."/>
            <person name="Sgro J."/>
            <person name="Delgado B."/>
            <person name="Mead K."/>
            <person name="Chinwalla A."/>
            <person name="Leonard S."/>
            <person name="Crouse K."/>
            <person name="Collura K."/>
            <person name="Kudrna D."/>
            <person name="Currie J."/>
            <person name="He R."/>
            <person name="Angelova A."/>
            <person name="Rajasekar S."/>
            <person name="Mueller T."/>
            <person name="Lomeli R."/>
            <person name="Scara G."/>
            <person name="Ko A."/>
            <person name="Delaney K."/>
            <person name="Wissotski M."/>
            <person name="Lopez G."/>
            <person name="Campos D."/>
            <person name="Braidotti M."/>
            <person name="Ashley E."/>
            <person name="Golser W."/>
            <person name="Kim H."/>
            <person name="Lee S."/>
            <person name="Lin J."/>
            <person name="Dujmic Z."/>
            <person name="Kim W."/>
            <person name="Talag J."/>
            <person name="Zuccolo A."/>
            <person name="Fan C."/>
            <person name="Sebastian A."/>
            <person name="Kramer M."/>
            <person name="Spiegel L."/>
            <person name="Nascimento L."/>
            <person name="Zutavern T."/>
            <person name="Miller B."/>
            <person name="Ambroise C."/>
            <person name="Muller S."/>
            <person name="Spooner W."/>
            <person name="Narechania A."/>
            <person name="Ren L."/>
            <person name="Wei S."/>
            <person name="Kumari S."/>
            <person name="Faga B."/>
            <person name="Levy M.J."/>
            <person name="McMahan L."/>
            <person name="Van Buren P."/>
            <person name="Vaughn M.W."/>
            <person name="Ying K."/>
            <person name="Yeh C.-T."/>
            <person name="Emrich S.J."/>
            <person name="Jia Y."/>
            <person name="Kalyanaraman A."/>
            <person name="Hsia A.-P."/>
            <person name="Barbazuk W.B."/>
            <person name="Baucom R.S."/>
            <person name="Brutnell T.P."/>
            <person name="Carpita N.C."/>
            <person name="Chaparro C."/>
            <person name="Chia J.-M."/>
            <person name="Deragon J.-M."/>
            <person name="Estill J.C."/>
            <person name="Fu Y."/>
            <person name="Jeddeloh J.A."/>
            <person name="Han Y."/>
            <person name="Lee H."/>
            <person name="Li P."/>
            <person name="Lisch D.R."/>
            <person name="Liu S."/>
            <person name="Liu Z."/>
            <person name="Nagel D.H."/>
            <person name="McCann M.C."/>
            <person name="SanMiguel P."/>
            <person name="Myers A.M."/>
            <person name="Nettleton D."/>
            <person name="Nguyen J."/>
            <person name="Penning B.W."/>
            <person name="Ponnala L."/>
            <person name="Schneider K.L."/>
            <person name="Schwartz D.C."/>
            <person name="Sharma A."/>
            <person name="Soderlund C."/>
            <person name="Springer N.M."/>
            <person name="Sun Q."/>
            <person name="Wang H."/>
            <person name="Waterman M."/>
            <person name="Westerman R."/>
            <person name="Wolfgruber T.K."/>
            <person name="Yang L."/>
            <person name="Yu Y."/>
            <person name="Zhang L."/>
            <person name="Zhou S."/>
            <person name="Zhu Q."/>
            <person name="Bennetzen J.L."/>
            <person name="Dawe R.K."/>
            <person name="Jiang J."/>
            <person name="Jiang N."/>
            <person name="Presting G.G."/>
            <person name="Wessler S.R."/>
            <person name="Aluru S."/>
            <person name="Martienssen R.A."/>
            <person name="Clifton S.W."/>
            <person name="McCombie W.R."/>
            <person name="Wing R.A."/>
            <person name="Wilson R.K."/>
        </authorList>
    </citation>
    <scope>NUCLEOTIDE SEQUENCE [LARGE SCALE GENOMIC DNA]</scope>
    <source>
        <strain evidence="12">cv. B73</strain>
    </source>
</reference>
<dbReference type="GO" id="GO:0046872">
    <property type="term" value="F:metal ion binding"/>
    <property type="evidence" value="ECO:0007669"/>
    <property type="project" value="UniProtKB-KW"/>
</dbReference>
<dbReference type="Proteomes" id="UP000007305">
    <property type="component" value="Chromosome 5"/>
</dbReference>
<keyword evidence="7" id="KW-0442">Lipid degradation</keyword>
<keyword evidence="5" id="KW-0378">Hydrolase</keyword>
<evidence type="ECO:0000256" key="7">
    <source>
        <dbReference type="ARBA" id="ARBA00022963"/>
    </source>
</evidence>
<feature type="domain" description="PLD phosphodiesterase" evidence="10">
    <location>
        <begin position="533"/>
        <end position="560"/>
    </location>
</feature>
<evidence type="ECO:0000259" key="10">
    <source>
        <dbReference type="PROSITE" id="PS50035"/>
    </source>
</evidence>
<dbReference type="PROSITE" id="PS50035">
    <property type="entry name" value="PLD"/>
    <property type="match status" value="2"/>
</dbReference>
<feature type="compositionally biased region" description="Basic residues" evidence="9">
    <location>
        <begin position="12"/>
        <end position="25"/>
    </location>
</feature>
<accession>A0A804PDT8</accession>